<dbReference type="RefSeq" id="WP_206942942.1">
    <property type="nucleotide sequence ID" value="NZ_JAFLNF010000007.1"/>
</dbReference>
<evidence type="ECO:0000256" key="1">
    <source>
        <dbReference type="SAM" id="Phobius"/>
    </source>
</evidence>
<sequence>MVFGRSDFPRSDSEPGGHASWVFVPWFISLVVLEALPVFGVECLFSWCGVQFGEWKVIALVVSFTVLALTGALEWAMDHLR</sequence>
<evidence type="ECO:0000313" key="3">
    <source>
        <dbReference type="Proteomes" id="UP000664779"/>
    </source>
</evidence>
<gene>
    <name evidence="2" type="ORF">J0X15_16325</name>
</gene>
<dbReference type="EMBL" id="JAFLNF010000007">
    <property type="protein sequence ID" value="MBO0346794.1"/>
    <property type="molecule type" value="Genomic_DNA"/>
</dbReference>
<dbReference type="AlphaFoldDB" id="A0A939JAC1"/>
<comment type="caution">
    <text evidence="2">The sequence shown here is derived from an EMBL/GenBank/DDBJ whole genome shotgun (WGS) entry which is preliminary data.</text>
</comment>
<reference evidence="2" key="1">
    <citation type="submission" date="2021-03" db="EMBL/GenBank/DDBJ databases">
        <title>Roseibium sp. CAU 1637 isolated from Incheon.</title>
        <authorList>
            <person name="Kim W."/>
        </authorList>
    </citation>
    <scope>NUCLEOTIDE SEQUENCE</scope>
    <source>
        <strain evidence="2">CAU 1637</strain>
    </source>
</reference>
<feature type="transmembrane region" description="Helical" evidence="1">
    <location>
        <begin position="57"/>
        <end position="77"/>
    </location>
</feature>
<keyword evidence="1" id="KW-0812">Transmembrane</keyword>
<name>A0A939JAC1_9HYPH</name>
<feature type="transmembrane region" description="Helical" evidence="1">
    <location>
        <begin position="20"/>
        <end position="45"/>
    </location>
</feature>
<keyword evidence="1" id="KW-0472">Membrane</keyword>
<protein>
    <submittedName>
        <fullName evidence="2">Uncharacterized protein</fullName>
    </submittedName>
</protein>
<proteinExistence type="predicted"/>
<keyword evidence="1" id="KW-1133">Transmembrane helix</keyword>
<accession>A0A939JAC1</accession>
<organism evidence="2 3">
    <name type="scientific">Roseibium limicola</name>
    <dbReference type="NCBI Taxonomy" id="2816037"/>
    <lineage>
        <taxon>Bacteria</taxon>
        <taxon>Pseudomonadati</taxon>
        <taxon>Pseudomonadota</taxon>
        <taxon>Alphaproteobacteria</taxon>
        <taxon>Hyphomicrobiales</taxon>
        <taxon>Stappiaceae</taxon>
        <taxon>Roseibium</taxon>
    </lineage>
</organism>
<evidence type="ECO:0000313" key="2">
    <source>
        <dbReference type="EMBL" id="MBO0346794.1"/>
    </source>
</evidence>
<keyword evidence="3" id="KW-1185">Reference proteome</keyword>
<dbReference type="Proteomes" id="UP000664779">
    <property type="component" value="Unassembled WGS sequence"/>
</dbReference>